<name>A0AA48M412_9BACL</name>
<organism evidence="2 3">
    <name type="scientific">Brevibacillus aydinogluensis</name>
    <dbReference type="NCBI Taxonomy" id="927786"/>
    <lineage>
        <taxon>Bacteria</taxon>
        <taxon>Bacillati</taxon>
        <taxon>Bacillota</taxon>
        <taxon>Bacilli</taxon>
        <taxon>Bacillales</taxon>
        <taxon>Paenibacillaceae</taxon>
        <taxon>Brevibacillus</taxon>
    </lineage>
</organism>
<dbReference type="Pfam" id="PF00395">
    <property type="entry name" value="SLH"/>
    <property type="match status" value="1"/>
</dbReference>
<dbReference type="RefSeq" id="WP_304414903.1">
    <property type="nucleotide sequence ID" value="NZ_OY569118.1"/>
</dbReference>
<dbReference type="EMBL" id="OY569118">
    <property type="protein sequence ID" value="CAJ1000865.1"/>
    <property type="molecule type" value="Genomic_DNA"/>
</dbReference>
<dbReference type="Proteomes" id="UP001189619">
    <property type="component" value="Chromosome"/>
</dbReference>
<evidence type="ECO:0000313" key="3">
    <source>
        <dbReference type="Proteomes" id="UP001189619"/>
    </source>
</evidence>
<reference evidence="2" key="1">
    <citation type="submission" date="2023-07" db="EMBL/GenBank/DDBJ databases">
        <authorList>
            <person name="Ivanov I."/>
            <person name="Teneva D."/>
            <person name="Stoikov I."/>
        </authorList>
    </citation>
    <scope>NUCLEOTIDE SEQUENCE</scope>
    <source>
        <strain evidence="2">4475</strain>
    </source>
</reference>
<dbReference type="KEGG" id="bayd:BSPP4475_00815"/>
<dbReference type="PROSITE" id="PS51272">
    <property type="entry name" value="SLH"/>
    <property type="match status" value="1"/>
</dbReference>
<gene>
    <name evidence="2" type="ORF">BSPP4475_00815</name>
</gene>
<protein>
    <submittedName>
        <fullName evidence="2">S-layer-like y domain-containing protein</fullName>
    </submittedName>
</protein>
<sequence length="336" mass="37426">MDDQTHVIAQMRRYQFHANGNRKNDDVGGGSHLKRMHVFLASLLGTVLSLSGLFTAPHPSVAQAQTVQKDYENHPNRAAIEYVVKHKLMWLFPDGNFRPEQPITQADLVAGLVNVKGLTQGVSVPGFPQNHWAKVYYERAMKDGILNNVPITPNKVLNREEAAYLLINAFESVRSTRSQKDSEYFKSIPQVQFAVNYGLLPEKAGKFPNGVSTSMYDGISNVTRAEQAYSLAFWHRDFVGIQEAEVIANKIHSSLKLSNGILSGTVYTSPKYDVRLFIGYKTGGGKEYKTAGSFSVDVSQAKGMQLTVKYKGEAASLVLNTYTKLPRSLEYVNSRR</sequence>
<dbReference type="InterPro" id="IPR001119">
    <property type="entry name" value="SLH_dom"/>
</dbReference>
<accession>A0AA48M412</accession>
<keyword evidence="3" id="KW-1185">Reference proteome</keyword>
<evidence type="ECO:0000313" key="2">
    <source>
        <dbReference type="EMBL" id="CAJ1000865.1"/>
    </source>
</evidence>
<proteinExistence type="predicted"/>
<feature type="domain" description="SLH" evidence="1">
    <location>
        <begin position="63"/>
        <end position="126"/>
    </location>
</feature>
<dbReference type="AlphaFoldDB" id="A0AA48M412"/>
<evidence type="ECO:0000259" key="1">
    <source>
        <dbReference type="PROSITE" id="PS51272"/>
    </source>
</evidence>